<evidence type="ECO:0000256" key="6">
    <source>
        <dbReference type="ARBA" id="ARBA00022741"/>
    </source>
</evidence>
<dbReference type="InterPro" id="IPR020560">
    <property type="entry name" value="PRibGlycinamide_synth_C-dom"/>
</dbReference>
<dbReference type="GO" id="GO:0006189">
    <property type="term" value="P:'de novo' IMP biosynthetic process"/>
    <property type="evidence" value="ECO:0007669"/>
    <property type="project" value="UniProtKB-UniRule"/>
</dbReference>
<keyword evidence="8 13" id="KW-0067">ATP-binding</keyword>
<dbReference type="EMBL" id="CP002480">
    <property type="protein sequence ID" value="ADW70439.1"/>
    <property type="molecule type" value="Genomic_DNA"/>
</dbReference>
<dbReference type="GO" id="GO:0046872">
    <property type="term" value="F:metal ion binding"/>
    <property type="evidence" value="ECO:0007669"/>
    <property type="project" value="InterPro"/>
</dbReference>
<dbReference type="Gene3D" id="3.30.1490.20">
    <property type="entry name" value="ATP-grasp fold, A domain"/>
    <property type="match status" value="1"/>
</dbReference>
<dbReference type="OrthoDB" id="9807240at2"/>
<comment type="catalytic activity">
    <reaction evidence="12">
        <text>5-phospho-beta-D-ribosylamine + glycine + ATP = N(1)-(5-phospho-beta-D-ribosyl)glycinamide + ADP + phosphate + H(+)</text>
        <dbReference type="Rhea" id="RHEA:17453"/>
        <dbReference type="ChEBI" id="CHEBI:15378"/>
        <dbReference type="ChEBI" id="CHEBI:30616"/>
        <dbReference type="ChEBI" id="CHEBI:43474"/>
        <dbReference type="ChEBI" id="CHEBI:57305"/>
        <dbReference type="ChEBI" id="CHEBI:58681"/>
        <dbReference type="ChEBI" id="CHEBI:143788"/>
        <dbReference type="ChEBI" id="CHEBI:456216"/>
        <dbReference type="EC" id="6.3.4.13"/>
    </reaction>
</comment>
<evidence type="ECO:0000313" key="15">
    <source>
        <dbReference type="EMBL" id="ADW70439.1"/>
    </source>
</evidence>
<dbReference type="SMART" id="SM01209">
    <property type="entry name" value="GARS_A"/>
    <property type="match status" value="1"/>
</dbReference>
<evidence type="ECO:0000256" key="2">
    <source>
        <dbReference type="ARBA" id="ARBA00001946"/>
    </source>
</evidence>
<dbReference type="Gene3D" id="3.90.600.10">
    <property type="entry name" value="Phosphoribosylglycinamide synthetase, C-terminal domain"/>
    <property type="match status" value="1"/>
</dbReference>
<dbReference type="NCBIfam" id="TIGR00877">
    <property type="entry name" value="purD"/>
    <property type="match status" value="1"/>
</dbReference>
<dbReference type="EC" id="6.3.4.13" evidence="4 12"/>
<protein>
    <recommendedName>
        <fullName evidence="4 12">Phosphoribosylamine--glycine ligase</fullName>
        <ecNumber evidence="4 12">6.3.4.13</ecNumber>
    </recommendedName>
    <alternativeName>
        <fullName evidence="12">GARS</fullName>
    </alternativeName>
    <alternativeName>
        <fullName evidence="10 12">Glycinamide ribonucleotide synthetase</fullName>
    </alternativeName>
    <alternativeName>
        <fullName evidence="11 12">Phosphoribosylglycinamide synthetase</fullName>
    </alternativeName>
</protein>
<dbReference type="SUPFAM" id="SSF56059">
    <property type="entry name" value="Glutathione synthetase ATP-binding domain-like"/>
    <property type="match status" value="1"/>
</dbReference>
<comment type="pathway">
    <text evidence="3 12">Purine metabolism; IMP biosynthesis via de novo pathway; N(1)-(5-phospho-D-ribosyl)glycinamide from 5-phospho-alpha-D-ribose 1-diphosphate: step 2/2.</text>
</comment>
<dbReference type="InterPro" id="IPR011761">
    <property type="entry name" value="ATP-grasp"/>
</dbReference>
<dbReference type="GO" id="GO:0005524">
    <property type="term" value="F:ATP binding"/>
    <property type="evidence" value="ECO:0007669"/>
    <property type="project" value="UniProtKB-UniRule"/>
</dbReference>
<evidence type="ECO:0000256" key="13">
    <source>
        <dbReference type="PROSITE-ProRule" id="PRU00409"/>
    </source>
</evidence>
<comment type="similarity">
    <text evidence="9 12">Belongs to the GARS family.</text>
</comment>
<dbReference type="FunFam" id="3.90.600.10:FF:000001">
    <property type="entry name" value="Trifunctional purine biosynthetic protein adenosine-3"/>
    <property type="match status" value="1"/>
</dbReference>
<dbReference type="HAMAP" id="MF_00138">
    <property type="entry name" value="GARS"/>
    <property type="match status" value="1"/>
</dbReference>
<evidence type="ECO:0000256" key="11">
    <source>
        <dbReference type="ARBA" id="ARBA00042864"/>
    </source>
</evidence>
<evidence type="ECO:0000256" key="8">
    <source>
        <dbReference type="ARBA" id="ARBA00022840"/>
    </source>
</evidence>
<evidence type="ECO:0000256" key="7">
    <source>
        <dbReference type="ARBA" id="ARBA00022755"/>
    </source>
</evidence>
<dbReference type="HOGENOM" id="CLU_027420_3_1_0"/>
<dbReference type="KEGG" id="acm:AciX9_3433"/>
<dbReference type="PANTHER" id="PTHR43472">
    <property type="entry name" value="PHOSPHORIBOSYLAMINE--GLYCINE LIGASE"/>
    <property type="match status" value="1"/>
</dbReference>
<dbReference type="InterPro" id="IPR013815">
    <property type="entry name" value="ATP_grasp_subdomain_1"/>
</dbReference>
<dbReference type="Gene3D" id="3.30.470.20">
    <property type="entry name" value="ATP-grasp fold, B domain"/>
    <property type="match status" value="1"/>
</dbReference>
<dbReference type="InterPro" id="IPR020561">
    <property type="entry name" value="PRibGlycinamid_synth_ATP-grasp"/>
</dbReference>
<dbReference type="STRING" id="1198114.AciX9_3433"/>
<dbReference type="UniPathway" id="UPA00074">
    <property type="reaction ID" value="UER00125"/>
</dbReference>
<dbReference type="GO" id="GO:0009113">
    <property type="term" value="P:purine nucleobase biosynthetic process"/>
    <property type="evidence" value="ECO:0007669"/>
    <property type="project" value="InterPro"/>
</dbReference>
<dbReference type="InterPro" id="IPR037123">
    <property type="entry name" value="PRibGlycinamide_synth_C_sf"/>
</dbReference>
<name>E8X3D8_GRATM</name>
<gene>
    <name evidence="12" type="primary">purD</name>
    <name evidence="15" type="ordered locus">AciX9_3433</name>
</gene>
<dbReference type="PaxDb" id="1198114-AciX9_3433"/>
<evidence type="ECO:0000256" key="1">
    <source>
        <dbReference type="ARBA" id="ARBA00001936"/>
    </source>
</evidence>
<dbReference type="SMART" id="SM01210">
    <property type="entry name" value="GARS_C"/>
    <property type="match status" value="1"/>
</dbReference>
<accession>E8X3D8</accession>
<comment type="cofactor">
    <cofactor evidence="1">
        <name>Mn(2+)</name>
        <dbReference type="ChEBI" id="CHEBI:29035"/>
    </cofactor>
</comment>
<evidence type="ECO:0000256" key="9">
    <source>
        <dbReference type="ARBA" id="ARBA00038345"/>
    </source>
</evidence>
<dbReference type="PROSITE" id="PS50975">
    <property type="entry name" value="ATP_GRASP"/>
    <property type="match status" value="1"/>
</dbReference>
<dbReference type="Pfam" id="PF02843">
    <property type="entry name" value="GARS_C"/>
    <property type="match status" value="1"/>
</dbReference>
<dbReference type="Gene3D" id="3.40.50.20">
    <property type="match status" value="1"/>
</dbReference>
<evidence type="ECO:0000256" key="4">
    <source>
        <dbReference type="ARBA" id="ARBA00013255"/>
    </source>
</evidence>
<dbReference type="InterPro" id="IPR020562">
    <property type="entry name" value="PRibGlycinamide_synth_N"/>
</dbReference>
<proteinExistence type="inferred from homology"/>
<dbReference type="InterPro" id="IPR016185">
    <property type="entry name" value="PreATP-grasp_dom_sf"/>
</dbReference>
<evidence type="ECO:0000256" key="10">
    <source>
        <dbReference type="ARBA" id="ARBA00042242"/>
    </source>
</evidence>
<evidence type="ECO:0000313" key="16">
    <source>
        <dbReference type="Proteomes" id="UP000000343"/>
    </source>
</evidence>
<keyword evidence="7 12" id="KW-0658">Purine biosynthesis</keyword>
<keyword evidence="16" id="KW-1185">Reference proteome</keyword>
<dbReference type="Proteomes" id="UP000000343">
    <property type="component" value="Chromosome"/>
</dbReference>
<keyword evidence="6 13" id="KW-0547">Nucleotide-binding</keyword>
<reference evidence="16" key="1">
    <citation type="submission" date="2011-01" db="EMBL/GenBank/DDBJ databases">
        <title>Complete sequence of chromosome of Acidobacterium sp. MP5ACTX9.</title>
        <authorList>
            <consortium name="US DOE Joint Genome Institute"/>
            <person name="Lucas S."/>
            <person name="Copeland A."/>
            <person name="Lapidus A."/>
            <person name="Cheng J.-F."/>
            <person name="Goodwin L."/>
            <person name="Pitluck S."/>
            <person name="Teshima H."/>
            <person name="Detter J.C."/>
            <person name="Han C."/>
            <person name="Tapia R."/>
            <person name="Land M."/>
            <person name="Hauser L."/>
            <person name="Kyrpides N."/>
            <person name="Ivanova N."/>
            <person name="Ovchinnikova G."/>
            <person name="Pagani I."/>
            <person name="Rawat S.R."/>
            <person name="Mannisto M."/>
            <person name="Haggblom M.M."/>
            <person name="Woyke T."/>
        </authorList>
    </citation>
    <scope>NUCLEOTIDE SEQUENCE [LARGE SCALE GENOMIC DNA]</scope>
    <source>
        <strain evidence="16">MP5ACTX9</strain>
    </source>
</reference>
<evidence type="ECO:0000259" key="14">
    <source>
        <dbReference type="PROSITE" id="PS50975"/>
    </source>
</evidence>
<dbReference type="SUPFAM" id="SSF51246">
    <property type="entry name" value="Rudiment single hybrid motif"/>
    <property type="match status" value="1"/>
</dbReference>
<keyword evidence="5 12" id="KW-0436">Ligase</keyword>
<dbReference type="SUPFAM" id="SSF52440">
    <property type="entry name" value="PreATP-grasp domain"/>
    <property type="match status" value="1"/>
</dbReference>
<evidence type="ECO:0000256" key="12">
    <source>
        <dbReference type="HAMAP-Rule" id="MF_00138"/>
    </source>
</evidence>
<organism evidence="16">
    <name type="scientific">Granulicella tundricola (strain ATCC BAA-1859 / DSM 23138 / MP5ACTX9)</name>
    <dbReference type="NCBI Taxonomy" id="1198114"/>
    <lineage>
        <taxon>Bacteria</taxon>
        <taxon>Pseudomonadati</taxon>
        <taxon>Acidobacteriota</taxon>
        <taxon>Terriglobia</taxon>
        <taxon>Terriglobales</taxon>
        <taxon>Acidobacteriaceae</taxon>
        <taxon>Granulicella</taxon>
    </lineage>
</organism>
<dbReference type="Pfam" id="PF02844">
    <property type="entry name" value="GARS_N"/>
    <property type="match status" value="1"/>
</dbReference>
<dbReference type="PROSITE" id="PS00184">
    <property type="entry name" value="GARS"/>
    <property type="match status" value="1"/>
</dbReference>
<dbReference type="InterPro" id="IPR020559">
    <property type="entry name" value="PRibGlycinamide_synth_CS"/>
</dbReference>
<evidence type="ECO:0000256" key="5">
    <source>
        <dbReference type="ARBA" id="ARBA00022598"/>
    </source>
</evidence>
<dbReference type="InterPro" id="IPR000115">
    <property type="entry name" value="PRibGlycinamide_synth"/>
</dbReference>
<dbReference type="AlphaFoldDB" id="E8X3D8"/>
<evidence type="ECO:0000256" key="3">
    <source>
        <dbReference type="ARBA" id="ARBA00005174"/>
    </source>
</evidence>
<comment type="cofactor">
    <cofactor evidence="2">
        <name>Mg(2+)</name>
        <dbReference type="ChEBI" id="CHEBI:18420"/>
    </cofactor>
</comment>
<dbReference type="eggNOG" id="COG0151">
    <property type="taxonomic scope" value="Bacteria"/>
</dbReference>
<dbReference type="GO" id="GO:0004637">
    <property type="term" value="F:phosphoribosylamine-glycine ligase activity"/>
    <property type="evidence" value="ECO:0007669"/>
    <property type="project" value="UniProtKB-UniRule"/>
</dbReference>
<dbReference type="PANTHER" id="PTHR43472:SF1">
    <property type="entry name" value="PHOSPHORIBOSYLAMINE--GLYCINE LIGASE, CHLOROPLASTIC"/>
    <property type="match status" value="1"/>
</dbReference>
<dbReference type="RefSeq" id="WP_013581751.1">
    <property type="nucleotide sequence ID" value="NC_015064.1"/>
</dbReference>
<feature type="domain" description="ATP-grasp" evidence="14">
    <location>
        <begin position="107"/>
        <end position="317"/>
    </location>
</feature>
<sequence>MKILVFGGGGREHALIWALRKSSRVSEIVCAPGNGGIAAVARCVPAEMNNLASMLQVVEAEVPDLVIVGPEVPLAEGIVDALVDRGIRVFGPTKKAAQLETSKGFAKDFMQRWEIPTAAYAVCTTKEQVEQILAAEGSGFGASVVVKADGLAAGKGVVMCDSHGEAVSAAAEMFSGGLLGERAESVVIEETLTGPEISFFAICDGRKAVTLATAQDHKRIGEGDTGPNTGGMGAYSTDDLITSEMSAWLLEHVAQRVVDGMAKEGSPFSGVLFCGIMLTPDGPKVLEFNTRFGDPETEAMMLRLETELLDIIEAAVDGRIDQIAVRLRPGASACVIAASGGYPGKIVSGYAIHGLDLVRGEVHVFHAGTAKSEEEIVTAGGRVLGVSAAGNDLREALGRCYAALEVLQFEGMQFRRDIGWRALKDLSRS</sequence>
<dbReference type="InterPro" id="IPR011054">
    <property type="entry name" value="Rudment_hybrid_motif"/>
</dbReference>
<dbReference type="Pfam" id="PF01071">
    <property type="entry name" value="GARS_A"/>
    <property type="match status" value="1"/>
</dbReference>